<feature type="domain" description="TH1" evidence="14">
    <location>
        <begin position="1"/>
        <end position="185"/>
    </location>
</feature>
<feature type="compositionally biased region" description="Acidic residues" evidence="11">
    <location>
        <begin position="167"/>
        <end position="176"/>
    </location>
</feature>
<dbReference type="PROSITE" id="PS00107">
    <property type="entry name" value="PROTEIN_KINASE_ATP"/>
    <property type="match status" value="1"/>
</dbReference>
<keyword evidence="4" id="KW-0808">Transferase</keyword>
<evidence type="ECO:0000256" key="10">
    <source>
        <dbReference type="PROSITE-ProRule" id="PRU10141"/>
    </source>
</evidence>
<comment type="catalytic activity">
    <reaction evidence="9">
        <text>L-seryl-[protein] + ATP = O-phospho-L-seryl-[protein] + ADP + H(+)</text>
        <dbReference type="Rhea" id="RHEA:17989"/>
        <dbReference type="Rhea" id="RHEA-COMP:9863"/>
        <dbReference type="Rhea" id="RHEA-COMP:11604"/>
        <dbReference type="ChEBI" id="CHEBI:15378"/>
        <dbReference type="ChEBI" id="CHEBI:29999"/>
        <dbReference type="ChEBI" id="CHEBI:30616"/>
        <dbReference type="ChEBI" id="CHEBI:83421"/>
        <dbReference type="ChEBI" id="CHEBI:456216"/>
        <dbReference type="EC" id="2.7.11.1"/>
    </reaction>
</comment>
<evidence type="ECO:0000256" key="6">
    <source>
        <dbReference type="ARBA" id="ARBA00022777"/>
    </source>
</evidence>
<dbReference type="GO" id="GO:0003774">
    <property type="term" value="F:cytoskeletal motor activity"/>
    <property type="evidence" value="ECO:0007669"/>
    <property type="project" value="InterPro"/>
</dbReference>
<dbReference type="GO" id="GO:0004674">
    <property type="term" value="F:protein serine/threonine kinase activity"/>
    <property type="evidence" value="ECO:0007669"/>
    <property type="project" value="UniProtKB-KW"/>
</dbReference>
<evidence type="ECO:0000256" key="11">
    <source>
        <dbReference type="SAM" id="MobiDB-lite"/>
    </source>
</evidence>
<feature type="binding site" evidence="10">
    <location>
        <position position="231"/>
    </location>
    <ligand>
        <name>ATP</name>
        <dbReference type="ChEBI" id="CHEBI:30616"/>
    </ligand>
</feature>
<evidence type="ECO:0000259" key="14">
    <source>
        <dbReference type="PROSITE" id="PS51757"/>
    </source>
</evidence>
<evidence type="ECO:0000256" key="1">
    <source>
        <dbReference type="ARBA" id="ARBA00012513"/>
    </source>
</evidence>
<dbReference type="Pfam" id="PF00433">
    <property type="entry name" value="Pkinase_C"/>
    <property type="match status" value="1"/>
</dbReference>
<keyword evidence="2 15" id="KW-0723">Serine/threonine-protein kinase</keyword>
<evidence type="ECO:0000256" key="3">
    <source>
        <dbReference type="ARBA" id="ARBA00022553"/>
    </source>
</evidence>
<keyword evidence="7 10" id="KW-0067">ATP-binding</keyword>
<protein>
    <recommendedName>
        <fullName evidence="1">non-specific serine/threonine protein kinase</fullName>
        <ecNumber evidence="1">2.7.11.1</ecNumber>
    </recommendedName>
</protein>
<dbReference type="PROSITE" id="PS50011">
    <property type="entry name" value="PROTEIN_KINASE_DOM"/>
    <property type="match status" value="1"/>
</dbReference>
<dbReference type="PROSITE" id="PS51285">
    <property type="entry name" value="AGC_KINASE_CTER"/>
    <property type="match status" value="1"/>
</dbReference>
<organism evidence="15">
    <name type="scientific">Hirondellea gigas</name>
    <dbReference type="NCBI Taxonomy" id="1518452"/>
    <lineage>
        <taxon>Eukaryota</taxon>
        <taxon>Metazoa</taxon>
        <taxon>Ecdysozoa</taxon>
        <taxon>Arthropoda</taxon>
        <taxon>Crustacea</taxon>
        <taxon>Multicrustacea</taxon>
        <taxon>Malacostraca</taxon>
        <taxon>Eumalacostraca</taxon>
        <taxon>Peracarida</taxon>
        <taxon>Amphipoda</taxon>
        <taxon>Amphilochidea</taxon>
        <taxon>Lysianassida</taxon>
        <taxon>Lysianassidira</taxon>
        <taxon>Lysianassoidea</taxon>
        <taxon>Lysianassidae</taxon>
        <taxon>Hirondellea</taxon>
    </lineage>
</organism>
<dbReference type="AlphaFoldDB" id="A0A6A7G348"/>
<evidence type="ECO:0000256" key="8">
    <source>
        <dbReference type="ARBA" id="ARBA00047899"/>
    </source>
</evidence>
<dbReference type="InterPro" id="IPR045270">
    <property type="entry name" value="STKc_AGC"/>
</dbReference>
<feature type="domain" description="Protein kinase" evidence="12">
    <location>
        <begin position="202"/>
        <end position="459"/>
    </location>
</feature>
<dbReference type="InterPro" id="IPR017892">
    <property type="entry name" value="Pkinase_C"/>
</dbReference>
<dbReference type="FunFam" id="1.10.510.10:FF:000008">
    <property type="entry name" value="Non-specific serine/threonine protein kinase"/>
    <property type="match status" value="1"/>
</dbReference>
<keyword evidence="5 10" id="KW-0547">Nucleotide-binding</keyword>
<dbReference type="InterPro" id="IPR011009">
    <property type="entry name" value="Kinase-like_dom_sf"/>
</dbReference>
<evidence type="ECO:0000313" key="15">
    <source>
        <dbReference type="EMBL" id="LAC24789.1"/>
    </source>
</evidence>
<dbReference type="Pfam" id="PF00069">
    <property type="entry name" value="Pkinase"/>
    <property type="match status" value="1"/>
</dbReference>
<dbReference type="InterPro" id="IPR000961">
    <property type="entry name" value="AGC-kinase_C"/>
</dbReference>
<dbReference type="GO" id="GO:0005524">
    <property type="term" value="F:ATP binding"/>
    <property type="evidence" value="ECO:0007669"/>
    <property type="project" value="UniProtKB-UniRule"/>
</dbReference>
<dbReference type="Pfam" id="PF06017">
    <property type="entry name" value="Myosin_TH1"/>
    <property type="match status" value="1"/>
</dbReference>
<sequence>MVLPIDADDTLRLAKNGNVRRMLTKNGQNFPKPEVVYFSDLLLKINRKDKEQSRVIMVTDKAIYNLMPNDYGKCKRRIKLEHVASVTVSQISDEFVVHVPEEYDYRYKSDKKVKIANLISQLYKQKTNKRLKTTYKSDDILKGIATTKKQARLQSREERLRRQAELLDLEDNDSDKEDATAKTPAETRQLLQNTEKVGLDDFEFLKVIGRGSFGKVMQVRKKDTGEIYAMKILKKDAIIARNQVEHTRAERKILQALTHPFLMGLRYAFQTKGKLYFVLDYYRGGELFFHLKQKRRFSEEEARLLVAEVCLALGHLHKLDVIYRDLKPENILLDHTGHLCLTDFGLSKDLSPDNPEAHTFCGTPEYLAPEIVMGCGHGVAVDWWSTGILLYEITVGIPPFYSQNVNEMYHKIQHGILRFPPFLTENCKQLIIKLLNRNPDERLGSGPDDVEEIKKQPFFDSIDWEKLLRKEIEPPYKPNVKGKEDTSNFDVQFTDEPVVDSLVTDSNLAGTSDTFVGFTYVEKPVI</sequence>
<dbReference type="SMART" id="SM00220">
    <property type="entry name" value="S_TKc"/>
    <property type="match status" value="1"/>
</dbReference>
<evidence type="ECO:0000256" key="2">
    <source>
        <dbReference type="ARBA" id="ARBA00022527"/>
    </source>
</evidence>
<dbReference type="GO" id="GO:0016459">
    <property type="term" value="C:myosin complex"/>
    <property type="evidence" value="ECO:0007669"/>
    <property type="project" value="InterPro"/>
</dbReference>
<accession>A0A6A7G348</accession>
<dbReference type="FunFam" id="3.30.200.20:FF:000048">
    <property type="entry name" value="Non-specific serine/threonine protein kinase"/>
    <property type="match status" value="1"/>
</dbReference>
<evidence type="ECO:0000256" key="9">
    <source>
        <dbReference type="ARBA" id="ARBA00048679"/>
    </source>
</evidence>
<name>A0A6A7G348_9CRUS</name>
<keyword evidence="6 15" id="KW-0418">Kinase</keyword>
<dbReference type="PANTHER" id="PTHR24351">
    <property type="entry name" value="RIBOSOMAL PROTEIN S6 KINASE"/>
    <property type="match status" value="1"/>
</dbReference>
<evidence type="ECO:0000256" key="4">
    <source>
        <dbReference type="ARBA" id="ARBA00022679"/>
    </source>
</evidence>
<dbReference type="InterPro" id="IPR017441">
    <property type="entry name" value="Protein_kinase_ATP_BS"/>
</dbReference>
<dbReference type="EC" id="2.7.11.1" evidence="1"/>
<dbReference type="PROSITE" id="PS00108">
    <property type="entry name" value="PROTEIN_KINASE_ST"/>
    <property type="match status" value="1"/>
</dbReference>
<reference evidence="15" key="1">
    <citation type="submission" date="2017-11" db="EMBL/GenBank/DDBJ databases">
        <title>The sensing device of the deep-sea amphipod.</title>
        <authorList>
            <person name="Kobayashi H."/>
            <person name="Nagahama T."/>
            <person name="Arai W."/>
            <person name="Sasagawa Y."/>
            <person name="Umeda M."/>
            <person name="Hayashi T."/>
            <person name="Nikaido I."/>
            <person name="Watanabe H."/>
            <person name="Oguri K."/>
            <person name="Kitazato H."/>
            <person name="Fujioka K."/>
            <person name="Kido Y."/>
            <person name="Takami H."/>
        </authorList>
    </citation>
    <scope>NUCLEOTIDE SEQUENCE</scope>
    <source>
        <tissue evidence="15">Whole body</tissue>
    </source>
</reference>
<evidence type="ECO:0000259" key="13">
    <source>
        <dbReference type="PROSITE" id="PS51285"/>
    </source>
</evidence>
<evidence type="ECO:0000256" key="5">
    <source>
        <dbReference type="ARBA" id="ARBA00022741"/>
    </source>
</evidence>
<dbReference type="Gene3D" id="3.30.200.20">
    <property type="entry name" value="Phosphorylase Kinase, domain 1"/>
    <property type="match status" value="1"/>
</dbReference>
<dbReference type="InterPro" id="IPR000719">
    <property type="entry name" value="Prot_kinase_dom"/>
</dbReference>
<dbReference type="SUPFAM" id="SSF56112">
    <property type="entry name" value="Protein kinase-like (PK-like)"/>
    <property type="match status" value="1"/>
</dbReference>
<dbReference type="InterPro" id="IPR010926">
    <property type="entry name" value="Myosin_TH1"/>
</dbReference>
<dbReference type="EMBL" id="IACT01005640">
    <property type="protein sequence ID" value="LAC24789.1"/>
    <property type="molecule type" value="mRNA"/>
</dbReference>
<evidence type="ECO:0000259" key="12">
    <source>
        <dbReference type="PROSITE" id="PS50011"/>
    </source>
</evidence>
<dbReference type="InterPro" id="IPR008271">
    <property type="entry name" value="Ser/Thr_kinase_AS"/>
</dbReference>
<dbReference type="Gene3D" id="1.10.510.10">
    <property type="entry name" value="Transferase(Phosphotransferase) domain 1"/>
    <property type="match status" value="1"/>
</dbReference>
<evidence type="ECO:0000256" key="7">
    <source>
        <dbReference type="ARBA" id="ARBA00022840"/>
    </source>
</evidence>
<comment type="catalytic activity">
    <reaction evidence="8">
        <text>L-threonyl-[protein] + ATP = O-phospho-L-threonyl-[protein] + ADP + H(+)</text>
        <dbReference type="Rhea" id="RHEA:46608"/>
        <dbReference type="Rhea" id="RHEA-COMP:11060"/>
        <dbReference type="Rhea" id="RHEA-COMP:11605"/>
        <dbReference type="ChEBI" id="CHEBI:15378"/>
        <dbReference type="ChEBI" id="CHEBI:30013"/>
        <dbReference type="ChEBI" id="CHEBI:30616"/>
        <dbReference type="ChEBI" id="CHEBI:61977"/>
        <dbReference type="ChEBI" id="CHEBI:456216"/>
        <dbReference type="EC" id="2.7.11.1"/>
    </reaction>
</comment>
<dbReference type="PROSITE" id="PS51757">
    <property type="entry name" value="TH1"/>
    <property type="match status" value="1"/>
</dbReference>
<feature type="domain" description="AGC-kinase C-terminal" evidence="13">
    <location>
        <begin position="460"/>
        <end position="526"/>
    </location>
</feature>
<feature type="region of interest" description="Disordered" evidence="11">
    <location>
        <begin position="165"/>
        <end position="186"/>
    </location>
</feature>
<dbReference type="CDD" id="cd05123">
    <property type="entry name" value="STKc_AGC"/>
    <property type="match status" value="1"/>
</dbReference>
<keyword evidence="3" id="KW-0597">Phosphoprotein</keyword>
<proteinExistence type="evidence at transcript level"/>
<dbReference type="SMART" id="SM00133">
    <property type="entry name" value="S_TK_X"/>
    <property type="match status" value="1"/>
</dbReference>